<organism evidence="8 9">
    <name type="scientific">Pseudooceanicola batsensis (strain ATCC BAA-863 / DSM 15984 / KCTC 12145 / HTCC2597)</name>
    <name type="common">Oceanicola batsensis</name>
    <dbReference type="NCBI Taxonomy" id="252305"/>
    <lineage>
        <taxon>Bacteria</taxon>
        <taxon>Pseudomonadati</taxon>
        <taxon>Pseudomonadota</taxon>
        <taxon>Alphaproteobacteria</taxon>
        <taxon>Rhodobacterales</taxon>
        <taxon>Paracoccaceae</taxon>
        <taxon>Pseudooceanicola</taxon>
    </lineage>
</organism>
<evidence type="ECO:0000259" key="7">
    <source>
        <dbReference type="Pfam" id="PF00724"/>
    </source>
</evidence>
<keyword evidence="9" id="KW-1185">Reference proteome</keyword>
<dbReference type="Gene3D" id="3.20.20.70">
    <property type="entry name" value="Aldolase class I"/>
    <property type="match status" value="1"/>
</dbReference>
<evidence type="ECO:0000313" key="9">
    <source>
        <dbReference type="Proteomes" id="UP000004318"/>
    </source>
</evidence>
<feature type="region of interest" description="Disordered" evidence="6">
    <location>
        <begin position="376"/>
        <end position="396"/>
    </location>
</feature>
<dbReference type="Proteomes" id="UP000004318">
    <property type="component" value="Unassembled WGS sequence"/>
</dbReference>
<protein>
    <submittedName>
        <fullName evidence="8">Probable oxidoreductase</fullName>
    </submittedName>
</protein>
<evidence type="ECO:0000256" key="1">
    <source>
        <dbReference type="ARBA" id="ARBA00001917"/>
    </source>
</evidence>
<sequence>MSALFQPIQLGGLNLPNRIAVSPMCQYSAVEGLAQTWHLVHVGGLALSGAGVVVMEATATEAAGRITHGCLGLYTDAHEEALGKLVTEIKKLAPAAIGIQLGHAGRRASCRPVRDRWKGECLTAEEGAWQTVAPSAIPYDETWHEPVAMDSAALERVRSSFVDAARRADRAGFDLVEIHGAHGYLLHQFLSPVTNHRTDAYGGSLENRMRFVLEIAQAMRAVWPREKALGFRMNSTDWHPEGLTQDDADTLAKALKAIGVDYVVMSAGNLAPGCKIPPAAPGHQVEYARRVKAATGMTTMAVGLIATADLAERIIESGDADMVAIGRGMLDNPRWGLLAAAECGVDVDYVPQYIRSRPNNWIGFPIAHPKARPIVGTRQMDRPSSGGWDRPDVVTK</sequence>
<dbReference type="AlphaFoldDB" id="A3U150"/>
<comment type="cofactor">
    <cofactor evidence="1">
        <name>FMN</name>
        <dbReference type="ChEBI" id="CHEBI:58210"/>
    </cofactor>
</comment>
<dbReference type="GO" id="GO:0010181">
    <property type="term" value="F:FMN binding"/>
    <property type="evidence" value="ECO:0007669"/>
    <property type="project" value="InterPro"/>
</dbReference>
<comment type="caution">
    <text evidence="8">The sequence shown here is derived from an EMBL/GenBank/DDBJ whole genome shotgun (WGS) entry which is preliminary data.</text>
</comment>
<dbReference type="InterPro" id="IPR001155">
    <property type="entry name" value="OxRdtase_FMN_N"/>
</dbReference>
<reference evidence="8 9" key="1">
    <citation type="journal article" date="2010" name="J. Bacteriol.">
        <title>Genome sequences of Oceanicola granulosus HTCC2516(T) and Oceanicola batsensis HTCC2597(TDelta).</title>
        <authorList>
            <person name="Thrash J.C."/>
            <person name="Cho J.C."/>
            <person name="Vergin K.L."/>
            <person name="Giovannoni S.J."/>
        </authorList>
    </citation>
    <scope>NUCLEOTIDE SEQUENCE [LARGE SCALE GENOMIC DNA]</scope>
    <source>
        <strain evidence="9">ATCC BAA-863 / DSM 15984 / KCTC 12145 / HTCC2597</strain>
    </source>
</reference>
<dbReference type="GO" id="GO:0003959">
    <property type="term" value="F:NADPH dehydrogenase activity"/>
    <property type="evidence" value="ECO:0007669"/>
    <property type="project" value="InterPro"/>
</dbReference>
<dbReference type="OrthoDB" id="9784632at2"/>
<name>A3U150_PSEBH</name>
<dbReference type="RefSeq" id="WP_009804033.1">
    <property type="nucleotide sequence ID" value="NZ_AAMO01000009.1"/>
</dbReference>
<dbReference type="HOGENOM" id="CLU_012153_2_0_5"/>
<keyword evidence="4" id="KW-0521">NADP</keyword>
<evidence type="ECO:0000256" key="5">
    <source>
        <dbReference type="ARBA" id="ARBA00023002"/>
    </source>
</evidence>
<evidence type="ECO:0000256" key="2">
    <source>
        <dbReference type="ARBA" id="ARBA00022630"/>
    </source>
</evidence>
<dbReference type="Pfam" id="PF00724">
    <property type="entry name" value="Oxidored_FMN"/>
    <property type="match status" value="1"/>
</dbReference>
<dbReference type="EMBL" id="AAMO01000009">
    <property type="protein sequence ID" value="EAQ02033.1"/>
    <property type="molecule type" value="Genomic_DNA"/>
</dbReference>
<keyword evidence="5" id="KW-0560">Oxidoreductase</keyword>
<gene>
    <name evidence="8" type="ORF">OB2597_20451</name>
</gene>
<dbReference type="InterPro" id="IPR044152">
    <property type="entry name" value="YqjM-like"/>
</dbReference>
<dbReference type="STRING" id="252305.OB2597_20451"/>
<evidence type="ECO:0000313" key="8">
    <source>
        <dbReference type="EMBL" id="EAQ02033.1"/>
    </source>
</evidence>
<proteinExistence type="predicted"/>
<evidence type="ECO:0000256" key="4">
    <source>
        <dbReference type="ARBA" id="ARBA00022857"/>
    </source>
</evidence>
<dbReference type="GO" id="GO:0050661">
    <property type="term" value="F:NADP binding"/>
    <property type="evidence" value="ECO:0007669"/>
    <property type="project" value="InterPro"/>
</dbReference>
<dbReference type="SUPFAM" id="SSF51395">
    <property type="entry name" value="FMN-linked oxidoreductases"/>
    <property type="match status" value="1"/>
</dbReference>
<dbReference type="InterPro" id="IPR013785">
    <property type="entry name" value="Aldolase_TIM"/>
</dbReference>
<dbReference type="PANTHER" id="PTHR43303:SF4">
    <property type="entry name" value="NADPH DEHYDROGENASE C23G7.10C-RELATED"/>
    <property type="match status" value="1"/>
</dbReference>
<keyword evidence="3" id="KW-0288">FMN</keyword>
<keyword evidence="2" id="KW-0285">Flavoprotein</keyword>
<accession>A3U150</accession>
<evidence type="ECO:0000256" key="3">
    <source>
        <dbReference type="ARBA" id="ARBA00022643"/>
    </source>
</evidence>
<evidence type="ECO:0000256" key="6">
    <source>
        <dbReference type="SAM" id="MobiDB-lite"/>
    </source>
</evidence>
<feature type="domain" description="NADH:flavin oxidoreductase/NADH oxidase N-terminal" evidence="7">
    <location>
        <begin position="4"/>
        <end position="335"/>
    </location>
</feature>
<dbReference type="CDD" id="cd02932">
    <property type="entry name" value="OYE_YqiM_FMN"/>
    <property type="match status" value="1"/>
</dbReference>
<dbReference type="PANTHER" id="PTHR43303">
    <property type="entry name" value="NADPH DEHYDROGENASE C23G7.10C-RELATED"/>
    <property type="match status" value="1"/>
</dbReference>